<evidence type="ECO:0000256" key="1">
    <source>
        <dbReference type="ARBA" id="ARBA00004323"/>
    </source>
</evidence>
<dbReference type="KEGG" id="ame:107965795"/>
<evidence type="ECO:0000256" key="3">
    <source>
        <dbReference type="ARBA" id="ARBA00022676"/>
    </source>
</evidence>
<dbReference type="SUPFAM" id="SSF53448">
    <property type="entry name" value="Nucleotide-diphospho-sugar transferases"/>
    <property type="match status" value="1"/>
</dbReference>
<evidence type="ECO:0000256" key="7">
    <source>
        <dbReference type="SAM" id="Phobius"/>
    </source>
</evidence>
<dbReference type="EnsemblMetazoa" id="XM_026443803">
    <property type="protein sequence ID" value="XP_026299588"/>
    <property type="gene ID" value="LOC107965795"/>
</dbReference>
<evidence type="ECO:0000256" key="5">
    <source>
        <dbReference type="ARBA" id="ARBA00023034"/>
    </source>
</evidence>
<feature type="transmembrane region" description="Helical" evidence="7">
    <location>
        <begin position="5"/>
        <end position="22"/>
    </location>
</feature>
<keyword evidence="3" id="KW-0328">Glycosyltransferase</keyword>
<proteinExistence type="inferred from homology"/>
<dbReference type="Pfam" id="PF04488">
    <property type="entry name" value="Gly_transf_sug"/>
    <property type="match status" value="1"/>
</dbReference>
<keyword evidence="10" id="KW-1185">Reference proteome</keyword>
<keyword evidence="6 7" id="KW-0472">Membrane</keyword>
<evidence type="ECO:0000259" key="8">
    <source>
        <dbReference type="Pfam" id="PF04572"/>
    </source>
</evidence>
<gene>
    <name evidence="11" type="primary">LOC107965795</name>
</gene>
<dbReference type="OrthoDB" id="409543at2759"/>
<evidence type="ECO:0000256" key="6">
    <source>
        <dbReference type="ARBA" id="ARBA00023136"/>
    </source>
</evidence>
<dbReference type="InterPro" id="IPR051981">
    <property type="entry name" value="Glycosyltransf_32"/>
</dbReference>
<dbReference type="Pfam" id="PF04572">
    <property type="entry name" value="Gb3_synth"/>
    <property type="match status" value="1"/>
</dbReference>
<dbReference type="Gene3D" id="3.90.550.20">
    <property type="match status" value="1"/>
</dbReference>
<dbReference type="GO" id="GO:0035248">
    <property type="term" value="F:alpha-1,4-N-acetylgalactosaminyltransferase activity"/>
    <property type="evidence" value="ECO:0007669"/>
    <property type="project" value="TreeGrafter"/>
</dbReference>
<keyword evidence="7" id="KW-1133">Transmembrane helix</keyword>
<comment type="similarity">
    <text evidence="2">Belongs to the glycosyltransferase 32 family.</text>
</comment>
<keyword evidence="5" id="KW-0333">Golgi apparatus</keyword>
<protein>
    <submittedName>
        <fullName evidence="11">Lactosylceramide 4-alpha-galactosyltransferase isoform X1</fullName>
    </submittedName>
</protein>
<name>A0A7M7MQW6_APIME</name>
<organism evidence="9">
    <name type="scientific">Apis mellifera</name>
    <name type="common">Honeybee</name>
    <dbReference type="NCBI Taxonomy" id="7460"/>
    <lineage>
        <taxon>Eukaryota</taxon>
        <taxon>Metazoa</taxon>
        <taxon>Ecdysozoa</taxon>
        <taxon>Arthropoda</taxon>
        <taxon>Hexapoda</taxon>
        <taxon>Insecta</taxon>
        <taxon>Pterygota</taxon>
        <taxon>Neoptera</taxon>
        <taxon>Endopterygota</taxon>
        <taxon>Hymenoptera</taxon>
        <taxon>Apocrita</taxon>
        <taxon>Aculeata</taxon>
        <taxon>Apoidea</taxon>
        <taxon>Anthophila</taxon>
        <taxon>Apidae</taxon>
        <taxon>Apis</taxon>
    </lineage>
</organism>
<sequence>MKKLFLYFLSIVIFILVIIIFLNDDFIEEDEFEPIRQNIDNMNISCYNQASTSESLPNIDAKLDNQDTDWNIFFHETSCFDENGLALNARQACAVESAAKINPDMNIYLLFLSPSKISRRFRRLFKQLQTYPNIHIRRIKPEDYMKNTPLNEWYKTEILKKSKWPINHMSDILRYLTLWKYGGIYLDLDVIVIKPIKYLANFAGAEDRNQVAAGVIGFDTSMTGRRMANECIQEIRNNFRGDLWNHNGPGVITRILKKICSTKNLQDASMIRCEGFKIYPPSTFYPIHYSNWKSYFQTTNKNATMKKIEEAITIHVWNKLSNGEKVNVNSDIPYMIIARKYCPKVFKNCGNIF</sequence>
<evidence type="ECO:0000313" key="11">
    <source>
        <dbReference type="RefSeq" id="XP_026299588.1"/>
    </source>
</evidence>
<keyword evidence="4" id="KW-0808">Transferase</keyword>
<dbReference type="InterPro" id="IPR007577">
    <property type="entry name" value="GlycoTrfase_DXD_sugar-bd_CS"/>
</dbReference>
<reference evidence="9" key="1">
    <citation type="submission" date="2021-01" db="UniProtKB">
        <authorList>
            <consortium name="EnsemblMetazoa"/>
        </authorList>
    </citation>
    <scope>IDENTIFICATION</scope>
    <source>
        <strain evidence="9">DH4</strain>
    </source>
</reference>
<dbReference type="InterPro" id="IPR029044">
    <property type="entry name" value="Nucleotide-diphossugar_trans"/>
</dbReference>
<dbReference type="PANTHER" id="PTHR12042">
    <property type="entry name" value="LACTOSYLCERAMIDE 4-ALPHA-GALACTOSYLTRANSFERASE ALPHA- 1,4-GALACTOSYLTRANSFERASE"/>
    <property type="match status" value="1"/>
</dbReference>
<evidence type="ECO:0000256" key="4">
    <source>
        <dbReference type="ARBA" id="ARBA00022679"/>
    </source>
</evidence>
<dbReference type="GO" id="GO:0006688">
    <property type="term" value="P:glycosphingolipid biosynthetic process"/>
    <property type="evidence" value="ECO:0007669"/>
    <property type="project" value="TreeGrafter"/>
</dbReference>
<accession>A0A8B8H7H0</accession>
<comment type="subcellular location">
    <subcellularLocation>
        <location evidence="1">Golgi apparatus membrane</location>
        <topology evidence="1">Single-pass type II membrane protein</topology>
    </subcellularLocation>
</comment>
<dbReference type="AlphaFoldDB" id="A0A7M7MQW6"/>
<dbReference type="GeneID" id="107965795"/>
<evidence type="ECO:0000313" key="10">
    <source>
        <dbReference type="Proteomes" id="UP000005203"/>
    </source>
</evidence>
<dbReference type="Proteomes" id="UP000005203">
    <property type="component" value="Linkage group LG11"/>
</dbReference>
<evidence type="ECO:0000313" key="9">
    <source>
        <dbReference type="EnsemblMetazoa" id="XP_026299588"/>
    </source>
</evidence>
<dbReference type="PANTHER" id="PTHR12042:SF21">
    <property type="entry name" value="ALPHA1,4-GALACTOSYLTRANSFERASE 1-RELATED"/>
    <property type="match status" value="1"/>
</dbReference>
<evidence type="ECO:0000256" key="2">
    <source>
        <dbReference type="ARBA" id="ARBA00009003"/>
    </source>
</evidence>
<dbReference type="RefSeq" id="XP_026299588.1">
    <property type="nucleotide sequence ID" value="XM_026443803.1"/>
</dbReference>
<dbReference type="GO" id="GO:0000139">
    <property type="term" value="C:Golgi membrane"/>
    <property type="evidence" value="ECO:0007669"/>
    <property type="project" value="UniProtKB-SubCell"/>
</dbReference>
<feature type="domain" description="Alpha 1,4-glycosyltransferase" evidence="8">
    <location>
        <begin position="223"/>
        <end position="348"/>
    </location>
</feature>
<dbReference type="InterPro" id="IPR007652">
    <property type="entry name" value="A1-4-GlycosylTfrase_dom"/>
</dbReference>
<accession>A0A7M7MQW6</accession>
<keyword evidence="7" id="KW-0812">Transmembrane</keyword>
<reference evidence="11" key="2">
    <citation type="submission" date="2025-04" db="UniProtKB">
        <authorList>
            <consortium name="RefSeq"/>
        </authorList>
    </citation>
    <scope>IDENTIFICATION</scope>
    <source>
        <strain evidence="11">DH4</strain>
        <tissue evidence="11">Whole body</tissue>
    </source>
</reference>